<reference evidence="3 4" key="1">
    <citation type="submission" date="2021-05" db="EMBL/GenBank/DDBJ databases">
        <title>The draft genome of Geobacter pelophilus DSM 12255.</title>
        <authorList>
            <person name="Xu Z."/>
            <person name="Masuda Y."/>
            <person name="Itoh H."/>
            <person name="Senoo K."/>
        </authorList>
    </citation>
    <scope>NUCLEOTIDE SEQUENCE [LARGE SCALE GENOMIC DNA]</scope>
    <source>
        <strain evidence="3 4">DSM 12255</strain>
    </source>
</reference>
<dbReference type="InterPro" id="IPR050078">
    <property type="entry name" value="Ribosomal_L11_MeTrfase_PrmA"/>
</dbReference>
<evidence type="ECO:0000313" key="3">
    <source>
        <dbReference type="EMBL" id="MBT0665528.1"/>
    </source>
</evidence>
<dbReference type="Proteomes" id="UP000811899">
    <property type="component" value="Unassembled WGS sequence"/>
</dbReference>
<dbReference type="GO" id="GO:0032259">
    <property type="term" value="P:methylation"/>
    <property type="evidence" value="ECO:0007669"/>
    <property type="project" value="UniProtKB-KW"/>
</dbReference>
<dbReference type="CDD" id="cd02440">
    <property type="entry name" value="AdoMet_MTases"/>
    <property type="match status" value="1"/>
</dbReference>
<dbReference type="PANTHER" id="PTHR43648:SF1">
    <property type="entry name" value="ELECTRON TRANSFER FLAVOPROTEIN BETA SUBUNIT LYSINE METHYLTRANSFERASE"/>
    <property type="match status" value="1"/>
</dbReference>
<keyword evidence="2" id="KW-0808">Transferase</keyword>
<dbReference type="GO" id="GO:0005840">
    <property type="term" value="C:ribosome"/>
    <property type="evidence" value="ECO:0007669"/>
    <property type="project" value="UniProtKB-KW"/>
</dbReference>
<name>A0AAW4L909_9BACT</name>
<dbReference type="EMBL" id="JAHCVJ010000006">
    <property type="protein sequence ID" value="MBT0665528.1"/>
    <property type="molecule type" value="Genomic_DNA"/>
</dbReference>
<accession>A0AAW4L909</accession>
<keyword evidence="4" id="KW-1185">Reference proteome</keyword>
<dbReference type="InterPro" id="IPR029063">
    <property type="entry name" value="SAM-dependent_MTases_sf"/>
</dbReference>
<dbReference type="SUPFAM" id="SSF53335">
    <property type="entry name" value="S-adenosyl-L-methionine-dependent methyltransferases"/>
    <property type="match status" value="1"/>
</dbReference>
<evidence type="ECO:0000313" key="4">
    <source>
        <dbReference type="Proteomes" id="UP000811899"/>
    </source>
</evidence>
<dbReference type="RefSeq" id="WP_214172306.1">
    <property type="nucleotide sequence ID" value="NZ_JAHCVJ010000006.1"/>
</dbReference>
<keyword evidence="3" id="KW-0687">Ribonucleoprotein</keyword>
<dbReference type="Gene3D" id="3.40.50.150">
    <property type="entry name" value="Vaccinia Virus protein VP39"/>
    <property type="match status" value="1"/>
</dbReference>
<comment type="caution">
    <text evidence="3">The sequence shown here is derived from an EMBL/GenBank/DDBJ whole genome shotgun (WGS) entry which is preliminary data.</text>
</comment>
<dbReference type="AlphaFoldDB" id="A0AAW4L909"/>
<keyword evidence="3" id="KW-0689">Ribosomal protein</keyword>
<sequence>MSNYGRIFKSFTIGPFTIIPEGDPLPAGCGTPIILGRKGAFGSGEHETTAACLEFLAGLGDLAQTSVLDLGSGTGILAIAAARLGAAAVTAIDIDWKAAVSGVENVLLNHTQTRIATVCGELSCIAGATFDLILANIYADIHLLLAGEMTAMTRPGGTLILSGIPLQDKFDVQRRFLNEGCELVDSRIGEEFVTYLMHKPA</sequence>
<evidence type="ECO:0000256" key="2">
    <source>
        <dbReference type="ARBA" id="ARBA00022679"/>
    </source>
</evidence>
<dbReference type="PANTHER" id="PTHR43648">
    <property type="entry name" value="ELECTRON TRANSFER FLAVOPROTEIN BETA SUBUNIT LYSINE METHYLTRANSFERASE"/>
    <property type="match status" value="1"/>
</dbReference>
<gene>
    <name evidence="3" type="ORF">KI809_14565</name>
</gene>
<evidence type="ECO:0000256" key="1">
    <source>
        <dbReference type="ARBA" id="ARBA00022603"/>
    </source>
</evidence>
<protein>
    <submittedName>
        <fullName evidence="3">50S ribosomal protein L11 methyltransferase</fullName>
    </submittedName>
</protein>
<proteinExistence type="predicted"/>
<keyword evidence="1 3" id="KW-0489">Methyltransferase</keyword>
<dbReference type="GO" id="GO:0008276">
    <property type="term" value="F:protein methyltransferase activity"/>
    <property type="evidence" value="ECO:0007669"/>
    <property type="project" value="TreeGrafter"/>
</dbReference>
<organism evidence="3 4">
    <name type="scientific">Geoanaerobacter pelophilus</name>
    <dbReference type="NCBI Taxonomy" id="60036"/>
    <lineage>
        <taxon>Bacteria</taxon>
        <taxon>Pseudomonadati</taxon>
        <taxon>Thermodesulfobacteriota</taxon>
        <taxon>Desulfuromonadia</taxon>
        <taxon>Geobacterales</taxon>
        <taxon>Geobacteraceae</taxon>
        <taxon>Geoanaerobacter</taxon>
    </lineage>
</organism>
<dbReference type="Pfam" id="PF06325">
    <property type="entry name" value="PrmA"/>
    <property type="match status" value="1"/>
</dbReference>